<dbReference type="AlphaFoldDB" id="A0A2T6ZCZ4"/>
<keyword evidence="2 3" id="KW-0040">ANK repeat</keyword>
<dbReference type="InterPro" id="IPR036770">
    <property type="entry name" value="Ankyrin_rpt-contain_sf"/>
</dbReference>
<keyword evidence="7" id="KW-1185">Reference proteome</keyword>
<dbReference type="PROSITE" id="PS50297">
    <property type="entry name" value="ANK_REP_REGION"/>
    <property type="match status" value="1"/>
</dbReference>
<sequence length="195" mass="21199">MLLDRSDVNPKTVNEHGQTPLFIAAQAGHEGVVKTLLDRVDVSFDIPDLFGRTPLSQALKHGHDAIVKLLSSHGNPIPSLKSDGLPAPSSPGPSDPDQRPPKQCSQQGSPSVLKGTKVSDLPALPSPTTPCSPPQSPTVPNSPPTVLVSKVTSDHPLVSSHFYILSFYVLVICLLLYWFLYFLPAPRRFYFLCRN</sequence>
<dbReference type="OrthoDB" id="341259at2759"/>
<comment type="caution">
    <text evidence="6">The sequence shown here is derived from an EMBL/GenBank/DDBJ whole genome shotgun (WGS) entry which is preliminary data.</text>
</comment>
<feature type="transmembrane region" description="Helical" evidence="5">
    <location>
        <begin position="162"/>
        <end position="183"/>
    </location>
</feature>
<reference evidence="6 7" key="1">
    <citation type="submission" date="2017-04" db="EMBL/GenBank/DDBJ databases">
        <title>Draft genome sequence of Tuber borchii Vittad., a whitish edible truffle.</title>
        <authorList>
            <consortium name="DOE Joint Genome Institute"/>
            <person name="Murat C."/>
            <person name="Kuo A."/>
            <person name="Barry K.W."/>
            <person name="Clum A."/>
            <person name="Dockter R.B."/>
            <person name="Fauchery L."/>
            <person name="Iotti M."/>
            <person name="Kohler A."/>
            <person name="Labutti K."/>
            <person name="Lindquist E.A."/>
            <person name="Lipzen A."/>
            <person name="Ohm R.A."/>
            <person name="Wang M."/>
            <person name="Grigoriev I.V."/>
            <person name="Zambonelli A."/>
            <person name="Martin F.M."/>
        </authorList>
    </citation>
    <scope>NUCLEOTIDE SEQUENCE [LARGE SCALE GENOMIC DNA]</scope>
    <source>
        <strain evidence="6 7">Tbo3840</strain>
    </source>
</reference>
<evidence type="ECO:0000256" key="5">
    <source>
        <dbReference type="SAM" id="Phobius"/>
    </source>
</evidence>
<evidence type="ECO:0000256" key="3">
    <source>
        <dbReference type="PROSITE-ProRule" id="PRU00023"/>
    </source>
</evidence>
<dbReference type="STRING" id="42251.A0A2T6ZCZ4"/>
<evidence type="ECO:0000313" key="7">
    <source>
        <dbReference type="Proteomes" id="UP000244722"/>
    </source>
</evidence>
<dbReference type="SUPFAM" id="SSF48403">
    <property type="entry name" value="Ankyrin repeat"/>
    <property type="match status" value="1"/>
</dbReference>
<keyword evidence="5" id="KW-0812">Transmembrane</keyword>
<evidence type="ECO:0000256" key="4">
    <source>
        <dbReference type="SAM" id="MobiDB-lite"/>
    </source>
</evidence>
<evidence type="ECO:0000256" key="1">
    <source>
        <dbReference type="ARBA" id="ARBA00022737"/>
    </source>
</evidence>
<dbReference type="PROSITE" id="PS50088">
    <property type="entry name" value="ANK_REPEAT"/>
    <property type="match status" value="2"/>
</dbReference>
<dbReference type="Gene3D" id="1.25.40.20">
    <property type="entry name" value="Ankyrin repeat-containing domain"/>
    <property type="match status" value="1"/>
</dbReference>
<keyword evidence="5" id="KW-0472">Membrane</keyword>
<evidence type="ECO:0000313" key="6">
    <source>
        <dbReference type="EMBL" id="PUU73365.1"/>
    </source>
</evidence>
<keyword evidence="5" id="KW-1133">Transmembrane helix</keyword>
<dbReference type="Pfam" id="PF12796">
    <property type="entry name" value="Ank_2"/>
    <property type="match status" value="1"/>
</dbReference>
<dbReference type="PANTHER" id="PTHR24198:SF165">
    <property type="entry name" value="ANKYRIN REPEAT-CONTAINING PROTEIN-RELATED"/>
    <property type="match status" value="1"/>
</dbReference>
<name>A0A2T6ZCZ4_TUBBO</name>
<dbReference type="SMART" id="SM00248">
    <property type="entry name" value="ANK"/>
    <property type="match status" value="2"/>
</dbReference>
<dbReference type="PANTHER" id="PTHR24198">
    <property type="entry name" value="ANKYRIN REPEAT AND PROTEIN KINASE DOMAIN-CONTAINING PROTEIN"/>
    <property type="match status" value="1"/>
</dbReference>
<keyword evidence="1" id="KW-0677">Repeat</keyword>
<accession>A0A2T6ZCZ4</accession>
<organism evidence="6 7">
    <name type="scientific">Tuber borchii</name>
    <name type="common">White truffle</name>
    <dbReference type="NCBI Taxonomy" id="42251"/>
    <lineage>
        <taxon>Eukaryota</taxon>
        <taxon>Fungi</taxon>
        <taxon>Dikarya</taxon>
        <taxon>Ascomycota</taxon>
        <taxon>Pezizomycotina</taxon>
        <taxon>Pezizomycetes</taxon>
        <taxon>Pezizales</taxon>
        <taxon>Tuberaceae</taxon>
        <taxon>Tuber</taxon>
    </lineage>
</organism>
<feature type="region of interest" description="Disordered" evidence="4">
    <location>
        <begin position="77"/>
        <end position="143"/>
    </location>
</feature>
<gene>
    <name evidence="6" type="ORF">B9Z19DRAFT_1004784</name>
</gene>
<evidence type="ECO:0000256" key="2">
    <source>
        <dbReference type="ARBA" id="ARBA00023043"/>
    </source>
</evidence>
<protein>
    <submittedName>
        <fullName evidence="6">Uncharacterized protein</fullName>
    </submittedName>
</protein>
<feature type="repeat" description="ANK" evidence="3">
    <location>
        <begin position="50"/>
        <end position="82"/>
    </location>
</feature>
<proteinExistence type="predicted"/>
<feature type="compositionally biased region" description="Pro residues" evidence="4">
    <location>
        <begin position="124"/>
        <end position="143"/>
    </location>
</feature>
<feature type="repeat" description="ANK" evidence="3">
    <location>
        <begin position="16"/>
        <end position="39"/>
    </location>
</feature>
<dbReference type="InterPro" id="IPR002110">
    <property type="entry name" value="Ankyrin_rpt"/>
</dbReference>
<dbReference type="EMBL" id="NESQ01000383">
    <property type="protein sequence ID" value="PUU73365.1"/>
    <property type="molecule type" value="Genomic_DNA"/>
</dbReference>
<dbReference type="Proteomes" id="UP000244722">
    <property type="component" value="Unassembled WGS sequence"/>
</dbReference>